<proteinExistence type="inferred from homology"/>
<name>A0A6J6EUU4_9ZZZZ</name>
<evidence type="ECO:0000256" key="1">
    <source>
        <dbReference type="ARBA" id="ARBA00004706"/>
    </source>
</evidence>
<comment type="pathway">
    <text evidence="1">Purine metabolism; IMP biosynthesis via de novo pathway; 5-amino-1-(5-phospho-D-ribosyl)imidazole-4-carboxamide from 5-amino-1-(5-phospho-D-ribosyl)imidazole-4-carboxylate: step 2/2.</text>
</comment>
<dbReference type="InterPro" id="IPR020557">
    <property type="entry name" value="Fumarate_lyase_CS"/>
</dbReference>
<dbReference type="CDD" id="cd01360">
    <property type="entry name" value="Adenylsuccinate_lyase_1"/>
    <property type="match status" value="1"/>
</dbReference>
<dbReference type="UniPathway" id="UPA00074">
    <property type="reaction ID" value="UER00132"/>
</dbReference>
<evidence type="ECO:0000256" key="9">
    <source>
        <dbReference type="ARBA" id="ARBA00030717"/>
    </source>
</evidence>
<dbReference type="UniPathway" id="UPA00075">
    <property type="reaction ID" value="UER00336"/>
</dbReference>
<keyword evidence="7" id="KW-0456">Lyase</keyword>
<dbReference type="EC" id="4.3.2.2" evidence="4"/>
<evidence type="ECO:0000256" key="7">
    <source>
        <dbReference type="ARBA" id="ARBA00023239"/>
    </source>
</evidence>
<dbReference type="InterPro" id="IPR022761">
    <property type="entry name" value="Fumarate_lyase_N"/>
</dbReference>
<dbReference type="NCBIfam" id="TIGR00928">
    <property type="entry name" value="purB"/>
    <property type="match status" value="1"/>
</dbReference>
<dbReference type="InterPro" id="IPR004769">
    <property type="entry name" value="Pur_lyase"/>
</dbReference>
<protein>
    <recommendedName>
        <fullName evidence="5">Adenylosuccinate lyase</fullName>
        <ecNumber evidence="4">4.3.2.2</ecNumber>
    </recommendedName>
    <alternativeName>
        <fullName evidence="9">Adenylosuccinase</fullName>
    </alternativeName>
</protein>
<dbReference type="PRINTS" id="PR00149">
    <property type="entry name" value="FUMRATELYASE"/>
</dbReference>
<evidence type="ECO:0000256" key="4">
    <source>
        <dbReference type="ARBA" id="ARBA00012339"/>
    </source>
</evidence>
<dbReference type="GO" id="GO:0004018">
    <property type="term" value="F:N6-(1,2-dicarboxyethyl)AMP AMP-lyase (fumarate-forming) activity"/>
    <property type="evidence" value="ECO:0007669"/>
    <property type="project" value="InterPro"/>
</dbReference>
<evidence type="ECO:0000256" key="6">
    <source>
        <dbReference type="ARBA" id="ARBA00022755"/>
    </source>
</evidence>
<dbReference type="InterPro" id="IPR008948">
    <property type="entry name" value="L-Aspartase-like"/>
</dbReference>
<dbReference type="Gene3D" id="1.10.40.30">
    <property type="entry name" value="Fumarase/aspartase (C-terminal domain)"/>
    <property type="match status" value="1"/>
</dbReference>
<comment type="catalytic activity">
    <reaction evidence="10">
        <text>N(6)-(1,2-dicarboxyethyl)-AMP = fumarate + AMP</text>
        <dbReference type="Rhea" id="RHEA:16853"/>
        <dbReference type="ChEBI" id="CHEBI:29806"/>
        <dbReference type="ChEBI" id="CHEBI:57567"/>
        <dbReference type="ChEBI" id="CHEBI:456215"/>
        <dbReference type="EC" id="4.3.2.2"/>
    </reaction>
    <physiologicalReaction direction="left-to-right" evidence="10">
        <dbReference type="Rhea" id="RHEA:16854"/>
    </physiologicalReaction>
</comment>
<dbReference type="GO" id="GO:0044208">
    <property type="term" value="P:'de novo' AMP biosynthetic process"/>
    <property type="evidence" value="ECO:0007669"/>
    <property type="project" value="UniProtKB-UniPathway"/>
</dbReference>
<dbReference type="SUPFAM" id="SSF48557">
    <property type="entry name" value="L-aspartase-like"/>
    <property type="match status" value="1"/>
</dbReference>
<dbReference type="InterPro" id="IPR000362">
    <property type="entry name" value="Fumarate_lyase_fam"/>
</dbReference>
<evidence type="ECO:0000256" key="8">
    <source>
        <dbReference type="ARBA" id="ARBA00024477"/>
    </source>
</evidence>
<dbReference type="Gene3D" id="1.20.200.10">
    <property type="entry name" value="Fumarase/aspartase (Central domain)"/>
    <property type="match status" value="1"/>
</dbReference>
<gene>
    <name evidence="12" type="ORF">UFOPK1722_00936</name>
</gene>
<dbReference type="AlphaFoldDB" id="A0A6J6EUU4"/>
<dbReference type="GO" id="GO:0006189">
    <property type="term" value="P:'de novo' IMP biosynthetic process"/>
    <property type="evidence" value="ECO:0007669"/>
    <property type="project" value="UniProtKB-UniPathway"/>
</dbReference>
<dbReference type="InterPro" id="IPR024083">
    <property type="entry name" value="Fumarase/histidase_N"/>
</dbReference>
<feature type="domain" description="Adenylosuccinate lyase C-terminal" evidence="11">
    <location>
        <begin position="353"/>
        <end position="432"/>
    </location>
</feature>
<evidence type="ECO:0000256" key="3">
    <source>
        <dbReference type="ARBA" id="ARBA00008273"/>
    </source>
</evidence>
<dbReference type="GO" id="GO:0005829">
    <property type="term" value="C:cytosol"/>
    <property type="evidence" value="ECO:0007669"/>
    <property type="project" value="TreeGrafter"/>
</dbReference>
<dbReference type="GO" id="GO:0070626">
    <property type="term" value="F:(S)-2-(5-amino-1-(5-phospho-D-ribosyl)imidazole-4-carboxamido) succinate lyase (fumarate-forming) activity"/>
    <property type="evidence" value="ECO:0007669"/>
    <property type="project" value="TreeGrafter"/>
</dbReference>
<comment type="catalytic activity">
    <reaction evidence="8">
        <text>(2S)-2-[5-amino-1-(5-phospho-beta-D-ribosyl)imidazole-4-carboxamido]succinate = 5-amino-1-(5-phospho-beta-D-ribosyl)imidazole-4-carboxamide + fumarate</text>
        <dbReference type="Rhea" id="RHEA:23920"/>
        <dbReference type="ChEBI" id="CHEBI:29806"/>
        <dbReference type="ChEBI" id="CHEBI:58443"/>
        <dbReference type="ChEBI" id="CHEBI:58475"/>
        <dbReference type="EC" id="4.3.2.2"/>
    </reaction>
    <physiologicalReaction direction="left-to-right" evidence="8">
        <dbReference type="Rhea" id="RHEA:23921"/>
    </physiologicalReaction>
</comment>
<evidence type="ECO:0000313" key="12">
    <source>
        <dbReference type="EMBL" id="CAB4579737.1"/>
    </source>
</evidence>
<comment type="similarity">
    <text evidence="3">Belongs to the lyase 1 family. Adenylosuccinate lyase subfamily.</text>
</comment>
<dbReference type="EMBL" id="CAEZTS010000072">
    <property type="protein sequence ID" value="CAB4579737.1"/>
    <property type="molecule type" value="Genomic_DNA"/>
</dbReference>
<dbReference type="Pfam" id="PF00206">
    <property type="entry name" value="Lyase_1"/>
    <property type="match status" value="1"/>
</dbReference>
<sequence length="436" mass="47899">MISRYSLPEMESVFADETRFSRWVEIELLATEAHATIGVVPAADAVACRAKAPVVDASFVDAVAEREKVTDHDVAAFVDVMQSRIGGAESGWIHYGLTSTDVVDTALCWALRDAADLLIDASSKLLRVLVNMAKTHRDTVMIGRTHGVHAEPTTFGAKVALWALQVERDRERLLNARRTIAVCKLSGAVGTYSNIDPCVESAVASSLGLEPVPATQVISRDRHAEYMWACASVGATCEMIAVELRHLQRTEVREVEEGFKAGQKGSSAMPHKRNPISAETISGLSRVLRGNLQAALQDVALWHERDISHSSVERIVLPDSSMLAHYMLHRLRRLLEGLQVSSERMRANLMASHGLVFSQPVLLALVQSGLSRDDAYRIVQEAATVSWTGSRDFRSVLEENDRVRQLGPAILDDAFDLTRSLGRIGVVFDALDRIEV</sequence>
<dbReference type="Gene3D" id="1.10.275.10">
    <property type="entry name" value="Fumarase/aspartase (N-terminal domain)"/>
    <property type="match status" value="1"/>
</dbReference>
<evidence type="ECO:0000256" key="5">
    <source>
        <dbReference type="ARBA" id="ARBA00017058"/>
    </source>
</evidence>
<organism evidence="12">
    <name type="scientific">freshwater metagenome</name>
    <dbReference type="NCBI Taxonomy" id="449393"/>
    <lineage>
        <taxon>unclassified sequences</taxon>
        <taxon>metagenomes</taxon>
        <taxon>ecological metagenomes</taxon>
    </lineage>
</organism>
<dbReference type="Pfam" id="PF10397">
    <property type="entry name" value="ADSL_C"/>
    <property type="match status" value="1"/>
</dbReference>
<evidence type="ECO:0000256" key="2">
    <source>
        <dbReference type="ARBA" id="ARBA00004734"/>
    </source>
</evidence>
<reference evidence="12" key="1">
    <citation type="submission" date="2020-05" db="EMBL/GenBank/DDBJ databases">
        <authorList>
            <person name="Chiriac C."/>
            <person name="Salcher M."/>
            <person name="Ghai R."/>
            <person name="Kavagutti S V."/>
        </authorList>
    </citation>
    <scope>NUCLEOTIDE SEQUENCE</scope>
</reference>
<dbReference type="SMART" id="SM00998">
    <property type="entry name" value="ADSL_C"/>
    <property type="match status" value="1"/>
</dbReference>
<dbReference type="PROSITE" id="PS00163">
    <property type="entry name" value="FUMARATE_LYASES"/>
    <property type="match status" value="1"/>
</dbReference>
<evidence type="ECO:0000259" key="11">
    <source>
        <dbReference type="SMART" id="SM00998"/>
    </source>
</evidence>
<dbReference type="PRINTS" id="PR00145">
    <property type="entry name" value="ARGSUCLYASE"/>
</dbReference>
<keyword evidence="6" id="KW-0658">Purine biosynthesis</keyword>
<dbReference type="PANTHER" id="PTHR43172:SF1">
    <property type="entry name" value="ADENYLOSUCCINATE LYASE"/>
    <property type="match status" value="1"/>
</dbReference>
<comment type="pathway">
    <text evidence="2">Purine metabolism; AMP biosynthesis via de novo pathway; AMP from IMP: step 2/2.</text>
</comment>
<dbReference type="InterPro" id="IPR019468">
    <property type="entry name" value="AdenyloSucc_lyase_C"/>
</dbReference>
<dbReference type="PANTHER" id="PTHR43172">
    <property type="entry name" value="ADENYLOSUCCINATE LYASE"/>
    <property type="match status" value="1"/>
</dbReference>
<dbReference type="FunFam" id="1.20.200.10:FF:000008">
    <property type="entry name" value="Adenylosuccinate lyase"/>
    <property type="match status" value="1"/>
</dbReference>
<evidence type="ECO:0000256" key="10">
    <source>
        <dbReference type="ARBA" id="ARBA00049115"/>
    </source>
</evidence>
<accession>A0A6J6EUU4</accession>